<dbReference type="Pfam" id="PF04343">
    <property type="entry name" value="DUF488"/>
    <property type="match status" value="1"/>
</dbReference>
<keyword evidence="2" id="KW-1185">Reference proteome</keyword>
<dbReference type="InterPro" id="IPR007438">
    <property type="entry name" value="DUF488"/>
</dbReference>
<gene>
    <name evidence="1" type="ORF">EDM56_28605</name>
</gene>
<dbReference type="Proteomes" id="UP000271031">
    <property type="component" value="Unassembled WGS sequence"/>
</dbReference>
<name>A0A3M8CUK9_9BACL</name>
<dbReference type="PANTHER" id="PTHR39337:SF1">
    <property type="entry name" value="BLR5642 PROTEIN"/>
    <property type="match status" value="1"/>
</dbReference>
<dbReference type="RefSeq" id="WP_122921343.1">
    <property type="nucleotide sequence ID" value="NZ_RHHQ01000028.1"/>
</dbReference>
<dbReference type="PANTHER" id="PTHR39337">
    <property type="entry name" value="BLR5642 PROTEIN"/>
    <property type="match status" value="1"/>
</dbReference>
<dbReference type="AlphaFoldDB" id="A0A3M8CUK9"/>
<accession>A0A3M8CUK9</accession>
<dbReference type="OrthoDB" id="9789109at2"/>
<sequence>MLATTIGFSKKSLRTFASALQENNVGRLIDIRLQNTSQLAGFSKKDDLEYILELLNIEYLHELSLAPTESLMKAVKQKEIAWGEFEKTFLDLLQERKVETHMSEWLGDKVPCFLCSEEKPHHCHRKLVVEYLREFDPRIEIVHL</sequence>
<reference evidence="1 2" key="1">
    <citation type="submission" date="2018-10" db="EMBL/GenBank/DDBJ databases">
        <title>Phylogenomics of Brevibacillus.</title>
        <authorList>
            <person name="Dunlap C."/>
        </authorList>
    </citation>
    <scope>NUCLEOTIDE SEQUENCE [LARGE SCALE GENOMIC DNA]</scope>
    <source>
        <strain evidence="1 2">JCM 15716</strain>
    </source>
</reference>
<evidence type="ECO:0000313" key="2">
    <source>
        <dbReference type="Proteomes" id="UP000271031"/>
    </source>
</evidence>
<comment type="caution">
    <text evidence="1">The sequence shown here is derived from an EMBL/GenBank/DDBJ whole genome shotgun (WGS) entry which is preliminary data.</text>
</comment>
<organism evidence="1 2">
    <name type="scientific">Brevibacillus fluminis</name>
    <dbReference type="NCBI Taxonomy" id="511487"/>
    <lineage>
        <taxon>Bacteria</taxon>
        <taxon>Bacillati</taxon>
        <taxon>Bacillota</taxon>
        <taxon>Bacilli</taxon>
        <taxon>Bacillales</taxon>
        <taxon>Paenibacillaceae</taxon>
        <taxon>Brevibacillus</taxon>
    </lineage>
</organism>
<proteinExistence type="predicted"/>
<evidence type="ECO:0000313" key="1">
    <source>
        <dbReference type="EMBL" id="RNB79492.1"/>
    </source>
</evidence>
<dbReference type="EMBL" id="RHHQ01000028">
    <property type="protein sequence ID" value="RNB79492.1"/>
    <property type="molecule type" value="Genomic_DNA"/>
</dbReference>
<protein>
    <submittedName>
        <fullName evidence="1">DUF488 domain-containing protein</fullName>
    </submittedName>
</protein>